<reference evidence="1 2" key="1">
    <citation type="submission" date="2019-09" db="EMBL/GenBank/DDBJ databases">
        <title>A chromosome-level genome assembly of the Chinese tupelo Nyssa sinensis.</title>
        <authorList>
            <person name="Yang X."/>
            <person name="Kang M."/>
            <person name="Yang Y."/>
            <person name="Xiong H."/>
            <person name="Wang M."/>
            <person name="Zhang Z."/>
            <person name="Wang Z."/>
            <person name="Wu H."/>
            <person name="Ma T."/>
            <person name="Liu J."/>
            <person name="Xi Z."/>
        </authorList>
    </citation>
    <scope>NUCLEOTIDE SEQUENCE [LARGE SCALE GENOMIC DNA]</scope>
    <source>
        <strain evidence="1">J267</strain>
        <tissue evidence="1">Leaf</tissue>
    </source>
</reference>
<proteinExistence type="predicted"/>
<evidence type="ECO:0000313" key="2">
    <source>
        <dbReference type="Proteomes" id="UP000325577"/>
    </source>
</evidence>
<name>A0A5J5A1N3_9ASTE</name>
<evidence type="ECO:0000313" key="1">
    <source>
        <dbReference type="EMBL" id="KAA8523321.1"/>
    </source>
</evidence>
<gene>
    <name evidence="1" type="ORF">F0562_009744</name>
</gene>
<organism evidence="1 2">
    <name type="scientific">Nyssa sinensis</name>
    <dbReference type="NCBI Taxonomy" id="561372"/>
    <lineage>
        <taxon>Eukaryota</taxon>
        <taxon>Viridiplantae</taxon>
        <taxon>Streptophyta</taxon>
        <taxon>Embryophyta</taxon>
        <taxon>Tracheophyta</taxon>
        <taxon>Spermatophyta</taxon>
        <taxon>Magnoliopsida</taxon>
        <taxon>eudicotyledons</taxon>
        <taxon>Gunneridae</taxon>
        <taxon>Pentapetalae</taxon>
        <taxon>asterids</taxon>
        <taxon>Cornales</taxon>
        <taxon>Nyssaceae</taxon>
        <taxon>Nyssa</taxon>
    </lineage>
</organism>
<protein>
    <submittedName>
        <fullName evidence="1">Uncharacterized protein</fullName>
    </submittedName>
</protein>
<dbReference type="AlphaFoldDB" id="A0A5J5A1N3"/>
<sequence length="136" mass="15460">MYWSFKVEWRGYQQALFTMALSPTFAKRGGHLLALRVLIIIINGITAQEVMTLGVDDKVKMEDGMHKPAEILPGTKTLLLVNSRDCLDIQSLINQPLTTEFTLQMFCFDLLLSEPVHICQIPSVLASCYKFFQFES</sequence>
<keyword evidence="2" id="KW-1185">Reference proteome</keyword>
<dbReference type="EMBL" id="CM018047">
    <property type="protein sequence ID" value="KAA8523321.1"/>
    <property type="molecule type" value="Genomic_DNA"/>
</dbReference>
<accession>A0A5J5A1N3</accession>
<dbReference type="Proteomes" id="UP000325577">
    <property type="component" value="Linkage Group LG4"/>
</dbReference>